<feature type="region of interest" description="Disordered" evidence="3">
    <location>
        <begin position="347"/>
        <end position="449"/>
    </location>
</feature>
<dbReference type="PANTHER" id="PTHR10648">
    <property type="entry name" value="SERINE/THREONINE-PROTEIN PHOSPHATASE PP2A 65 KDA REGULATORY SUBUNIT"/>
    <property type="match status" value="1"/>
</dbReference>
<gene>
    <name evidence="5" type="primary">LOC106159427</name>
</gene>
<dbReference type="InterPro" id="IPR016024">
    <property type="entry name" value="ARM-type_fold"/>
</dbReference>
<dbReference type="Gene3D" id="1.25.10.10">
    <property type="entry name" value="Leucine-rich Repeat Variant"/>
    <property type="match status" value="3"/>
</dbReference>
<dbReference type="GO" id="GO:0019888">
    <property type="term" value="F:protein phosphatase regulator activity"/>
    <property type="evidence" value="ECO:0007669"/>
    <property type="project" value="TreeGrafter"/>
</dbReference>
<accession>A0A1S3HYR2</accession>
<dbReference type="SUPFAM" id="SSF48371">
    <property type="entry name" value="ARM repeat"/>
    <property type="match status" value="1"/>
</dbReference>
<feature type="compositionally biased region" description="Polar residues" evidence="3">
    <location>
        <begin position="349"/>
        <end position="366"/>
    </location>
</feature>
<reference evidence="5" key="1">
    <citation type="submission" date="2025-08" db="UniProtKB">
        <authorList>
            <consortium name="RefSeq"/>
        </authorList>
    </citation>
    <scope>IDENTIFICATION</scope>
    <source>
        <tissue evidence="5">Gonads</tissue>
    </source>
</reference>
<feature type="repeat" description="HEAT" evidence="2">
    <location>
        <begin position="218"/>
        <end position="256"/>
    </location>
</feature>
<proteinExistence type="predicted"/>
<dbReference type="PROSITE" id="PS50077">
    <property type="entry name" value="HEAT_REPEAT"/>
    <property type="match status" value="2"/>
</dbReference>
<dbReference type="RefSeq" id="XP_013391162.1">
    <property type="nucleotide sequence ID" value="XM_013535708.2"/>
</dbReference>
<feature type="compositionally biased region" description="Polar residues" evidence="3">
    <location>
        <begin position="395"/>
        <end position="449"/>
    </location>
</feature>
<feature type="repeat" description="HEAT" evidence="2">
    <location>
        <begin position="883"/>
        <end position="920"/>
    </location>
</feature>
<feature type="compositionally biased region" description="Basic and acidic residues" evidence="3">
    <location>
        <begin position="367"/>
        <end position="392"/>
    </location>
</feature>
<evidence type="ECO:0000313" key="4">
    <source>
        <dbReference type="Proteomes" id="UP000085678"/>
    </source>
</evidence>
<dbReference type="InterPro" id="IPR021133">
    <property type="entry name" value="HEAT_type_2"/>
</dbReference>
<sequence length="1046" mass="116106">MADIEFYQDDAEDPLGDGDDILFGGDYEQGQEDLLTPLQRLEQYVNNDNIYTRQMVARGLLDTLRQVAETGDDITKLLQIMIQLSEDPEPTVRSELMEQVPHIAMFCQENRHITPLKDTVPMYLMPMVVRYLMDTNGQVGDTWCHLDTNGQVRKTSQAALLVLLEQELVEREDVEEQVCPVILELTGPHSIDEHRTEAVALMSKMTPLVGSDMAERLFLPRFVVLCTDPLFHIRKVCAANFGEMCSVVGTAATEKHLLPKFHYLCEDGVWNVRKACAECFTAVSCACSQECRKKELAGLFINLLCDQSRWVRMAAFQALGPFISTFADPSITGLYFNEDGVLSVGQVAPQKNNTKSPTTEEANNNKSDGEKKGEEGNPEGTKEGDKEQEVKTPEIPNNTIQHQEQQIGSNSNNARTSTNDTDSVQDSRQVTESVSDKSGSTAEEAIDNSQNDILSIEDYINNLAMEIEASSLSEENGSGDGIDKHNDVLSVEEKRAEKWKQSHPSVPQSSDPDSDDVINACDTPSEQGFQSQESTTSASGATHIHLDNMAAFSSFNYWRTPLPQLDLHLDIVEGKATNIHVTAKVVDPVQHKVFSSKMDVEVDSSPTPSSSGDGDLELSDEGEVKIHTASVNLVSAEEPEETDYIGSMHVIGQNLNESTMAVINGVVQGTVDVNSPSGMYGGEGGVPSFTHTFSGMEMAHRGSTSSTGNTITKLQDVIPQILLDNYLSMTDAAQAQTVDSEIARHCAYSFPAVAYTLGREHWPCLKDLYDQLSQNIQWKVRRTLAFSIHELATIMGPEVTEKDLVPVFDGFLKDLDEVRVGVLTHLADFLKLLNPSTRSMYLPKVAEFLTTDNSRNWRFREELGQQLVSLCELFSCDELSRHILPIALTLAEDRVAEVRSIALKDLAVILRCFNESGEENVSQSFLATALDKFAHSDKWYRRQTYAHLCYHILQENSCSAEQFAISWMPALLSLAKDPIPNVRLALGKALSQFVIPVDYFTSYTNPHHQLLLETIQAMKADADRDVRGFVSMPPQTEIEHLDTVPV</sequence>
<evidence type="ECO:0000313" key="5">
    <source>
        <dbReference type="RefSeq" id="XP_013391162.1"/>
    </source>
</evidence>
<keyword evidence="4" id="KW-1185">Reference proteome</keyword>
<feature type="compositionally biased region" description="Polar residues" evidence="3">
    <location>
        <begin position="522"/>
        <end position="539"/>
    </location>
</feature>
<dbReference type="STRING" id="7574.A0A1S3HYR2"/>
<protein>
    <submittedName>
        <fullName evidence="5">Serine/threonine-protein phosphatase 4 regulatory subunit 1-like isoform X2</fullName>
    </submittedName>
</protein>
<organism evidence="4 5">
    <name type="scientific">Lingula anatina</name>
    <name type="common">Brachiopod</name>
    <name type="synonym">Lingula unguis</name>
    <dbReference type="NCBI Taxonomy" id="7574"/>
    <lineage>
        <taxon>Eukaryota</taxon>
        <taxon>Metazoa</taxon>
        <taxon>Spiralia</taxon>
        <taxon>Lophotrochozoa</taxon>
        <taxon>Brachiopoda</taxon>
        <taxon>Linguliformea</taxon>
        <taxon>Lingulata</taxon>
        <taxon>Lingulida</taxon>
        <taxon>Linguloidea</taxon>
        <taxon>Lingulidae</taxon>
        <taxon>Lingula</taxon>
    </lineage>
</organism>
<dbReference type="InterPro" id="IPR011989">
    <property type="entry name" value="ARM-like"/>
</dbReference>
<dbReference type="InterPro" id="IPR051023">
    <property type="entry name" value="PP2A_Regulatory_Subunit_A"/>
</dbReference>
<dbReference type="AlphaFoldDB" id="A0A1S3HYR2"/>
<dbReference type="Proteomes" id="UP000085678">
    <property type="component" value="Unplaced"/>
</dbReference>
<name>A0A1S3HYR2_LINAN</name>
<dbReference type="GO" id="GO:0005737">
    <property type="term" value="C:cytoplasm"/>
    <property type="evidence" value="ECO:0007669"/>
    <property type="project" value="TreeGrafter"/>
</dbReference>
<evidence type="ECO:0000256" key="3">
    <source>
        <dbReference type="SAM" id="MobiDB-lite"/>
    </source>
</evidence>
<dbReference type="InParanoid" id="A0A1S3HYR2"/>
<feature type="region of interest" description="Disordered" evidence="3">
    <location>
        <begin position="494"/>
        <end position="539"/>
    </location>
</feature>
<feature type="region of interest" description="Disordered" evidence="3">
    <location>
        <begin position="597"/>
        <end position="618"/>
    </location>
</feature>
<evidence type="ECO:0000256" key="1">
    <source>
        <dbReference type="ARBA" id="ARBA00022737"/>
    </source>
</evidence>
<feature type="compositionally biased region" description="Low complexity" evidence="3">
    <location>
        <begin position="502"/>
        <end position="511"/>
    </location>
</feature>
<dbReference type="PANTHER" id="PTHR10648:SF1">
    <property type="entry name" value="SERINE_THREONINE-PROTEIN PHOSPHATASE 4 REGULATORY SUBUNIT 1"/>
    <property type="match status" value="1"/>
</dbReference>
<dbReference type="GeneID" id="106159427"/>
<evidence type="ECO:0000256" key="2">
    <source>
        <dbReference type="PROSITE-ProRule" id="PRU00103"/>
    </source>
</evidence>
<dbReference type="OrthoDB" id="340346at2759"/>
<keyword evidence="1" id="KW-0677">Repeat</keyword>
<feature type="compositionally biased region" description="Low complexity" evidence="3">
    <location>
        <begin position="603"/>
        <end position="613"/>
    </location>
</feature>